<sequence>MFCITEKPKAIMALDRGWSPRSLAEECGVGTSAIESIALLCTRLDEEECGPKRTVMKLSHRTVRPVAQLRSLLVSFAMQPDRYSAAASTGAVVVFVDMSKQDCRRSLVPIRTSVFCSVLQGFQLLPMAQVTEVNVPLIGAIDQGTSSTRFVLFRSDTFLPVASAYHETKLVLPKSDWYEIDAHQILHDALECIETACAKVANPDLRAIGITNQRETIVLWDKETGKAFYNAIVWCDNRTEERAEHLNRSLPGSVKRKVTRKSGLPIHPYFSALKIRWLLENVRGVAEAVQQERCLAGTIDCWLIWNLTGGPRNGVHATDVTNASRTLLMNLHTLKWDSYLLNLFDIPVHILPEIKSCSELYGHVKLDIAAKGIPIYGCLGDQQAALVGQQCYKPGDVKCTYGTGGFILCNTGEVPVSSRHGLLTTVAYQVGPNNPPCYALEGSVAVAGGLMRWLQDNLGVIKSVDEIEELASSVPNTAGVYIVPAFAGLYAPYWDPSARGIICGLTQAATKAHLVRASLESVCFQTYDIMIAMQVDYPKAHLKRLRVDGKMVKDNLFLQLQSDIAFTTVVRSKLVEGTALGAALMAASGADLYNFKKSDLAELWNKHNEHFEPKIKSEERDKRLHLWKKAVEKAMGWIDESKVEVSDLIMNNLFSPCLIGIAAGISAICFLHFGSRKCR</sequence>
<dbReference type="GO" id="GO:0005524">
    <property type="term" value="F:ATP binding"/>
    <property type="evidence" value="ECO:0007669"/>
    <property type="project" value="UniProtKB-KW"/>
</dbReference>
<evidence type="ECO:0000259" key="15">
    <source>
        <dbReference type="Pfam" id="PF02782"/>
    </source>
</evidence>
<dbReference type="GO" id="GO:0046167">
    <property type="term" value="P:glycerol-3-phosphate biosynthetic process"/>
    <property type="evidence" value="ECO:0007669"/>
    <property type="project" value="TreeGrafter"/>
</dbReference>
<reference evidence="16" key="1">
    <citation type="journal article" date="2014" name="Nat. Genet.">
        <title>Genome and transcriptome of the porcine whipworm Trichuris suis.</title>
        <authorList>
            <person name="Jex A.R."/>
            <person name="Nejsum P."/>
            <person name="Schwarz E.M."/>
            <person name="Hu L."/>
            <person name="Young N.D."/>
            <person name="Hall R.S."/>
            <person name="Korhonen P.K."/>
            <person name="Liao S."/>
            <person name="Thamsborg S."/>
            <person name="Xia J."/>
            <person name="Xu P."/>
            <person name="Wang S."/>
            <person name="Scheerlinck J.P."/>
            <person name="Hofmann A."/>
            <person name="Sternberg P.W."/>
            <person name="Wang J."/>
            <person name="Gasser R.B."/>
        </authorList>
    </citation>
    <scope>NUCLEOTIDE SEQUENCE [LARGE SCALE GENOMIC DNA]</scope>
    <source>
        <strain evidence="16">DCEP-RM93F</strain>
    </source>
</reference>
<name>A0A085NPN7_9BILA</name>
<dbReference type="Proteomes" id="UP000030758">
    <property type="component" value="Unassembled WGS sequence"/>
</dbReference>
<evidence type="ECO:0000256" key="5">
    <source>
        <dbReference type="ARBA" id="ARBA00022741"/>
    </source>
</evidence>
<feature type="domain" description="Carbohydrate kinase FGGY N-terminal" evidence="14">
    <location>
        <begin position="138"/>
        <end position="388"/>
    </location>
</feature>
<keyword evidence="5" id="KW-0547">Nucleotide-binding</keyword>
<dbReference type="PROSITE" id="PS00445">
    <property type="entry name" value="FGGY_KINASES_2"/>
    <property type="match status" value="1"/>
</dbReference>
<dbReference type="GO" id="GO:0006641">
    <property type="term" value="P:triglyceride metabolic process"/>
    <property type="evidence" value="ECO:0007669"/>
    <property type="project" value="TreeGrafter"/>
</dbReference>
<evidence type="ECO:0000256" key="9">
    <source>
        <dbReference type="ARBA" id="ARBA00043149"/>
    </source>
</evidence>
<feature type="transmembrane region" description="Helical" evidence="13">
    <location>
        <begin position="653"/>
        <end position="673"/>
    </location>
</feature>
<dbReference type="InterPro" id="IPR005999">
    <property type="entry name" value="Glycerol_kin"/>
</dbReference>
<dbReference type="InterPro" id="IPR043129">
    <property type="entry name" value="ATPase_NBD"/>
</dbReference>
<dbReference type="InterPro" id="IPR042018">
    <property type="entry name" value="GK1-3_metazoan-type"/>
</dbReference>
<dbReference type="FunFam" id="3.30.420.40:FF:000177">
    <property type="entry name" value="Glycerol kinase"/>
    <property type="match status" value="1"/>
</dbReference>
<protein>
    <recommendedName>
        <fullName evidence="11">Probable glycerol kinase</fullName>
        <ecNumber evidence="3">2.7.1.30</ecNumber>
    </recommendedName>
    <alternativeName>
        <fullName evidence="9">ATP:glycerol 3-phosphotransferase</fullName>
    </alternativeName>
</protein>
<keyword evidence="8" id="KW-0067">ATP-binding</keyword>
<dbReference type="EMBL" id="KL367482">
    <property type="protein sequence ID" value="KFD71433.1"/>
    <property type="molecule type" value="Genomic_DNA"/>
</dbReference>
<evidence type="ECO:0000256" key="13">
    <source>
        <dbReference type="SAM" id="Phobius"/>
    </source>
</evidence>
<organism evidence="16">
    <name type="scientific">Trichuris suis</name>
    <name type="common">pig whipworm</name>
    <dbReference type="NCBI Taxonomy" id="68888"/>
    <lineage>
        <taxon>Eukaryota</taxon>
        <taxon>Metazoa</taxon>
        <taxon>Ecdysozoa</taxon>
        <taxon>Nematoda</taxon>
        <taxon>Enoplea</taxon>
        <taxon>Dorylaimia</taxon>
        <taxon>Trichinellida</taxon>
        <taxon>Trichuridae</taxon>
        <taxon>Trichuris</taxon>
    </lineage>
</organism>
<evidence type="ECO:0000256" key="10">
    <source>
        <dbReference type="ARBA" id="ARBA00052101"/>
    </source>
</evidence>
<dbReference type="NCBIfam" id="NF000756">
    <property type="entry name" value="PRK00047.1"/>
    <property type="match status" value="1"/>
</dbReference>
<keyword evidence="4 12" id="KW-0808">Transferase</keyword>
<dbReference type="UniPathway" id="UPA00618">
    <property type="reaction ID" value="UER00672"/>
</dbReference>
<feature type="domain" description="Carbohydrate kinase FGGY C-terminal" evidence="15">
    <location>
        <begin position="398"/>
        <end position="588"/>
    </location>
</feature>
<keyword evidence="13" id="KW-1133">Transmembrane helix</keyword>
<evidence type="ECO:0000313" key="16">
    <source>
        <dbReference type="EMBL" id="KFD71433.1"/>
    </source>
</evidence>
<dbReference type="InterPro" id="IPR018483">
    <property type="entry name" value="Carb_kinase_FGGY_CS"/>
</dbReference>
<comment type="similarity">
    <text evidence="2 12">Belongs to the FGGY kinase family.</text>
</comment>
<evidence type="ECO:0000256" key="4">
    <source>
        <dbReference type="ARBA" id="ARBA00022679"/>
    </source>
</evidence>
<dbReference type="PANTHER" id="PTHR10196:SF69">
    <property type="entry name" value="GLYCEROL KINASE"/>
    <property type="match status" value="1"/>
</dbReference>
<dbReference type="PANTHER" id="PTHR10196">
    <property type="entry name" value="SUGAR KINASE"/>
    <property type="match status" value="1"/>
</dbReference>
<dbReference type="Pfam" id="PF02782">
    <property type="entry name" value="FGGY_C"/>
    <property type="match status" value="1"/>
</dbReference>
<keyword evidence="13" id="KW-0472">Membrane</keyword>
<comment type="pathway">
    <text evidence="1">Polyol metabolism; glycerol degradation via glycerol kinase pathway; sn-glycerol 3-phosphate from glycerol: step 1/1.</text>
</comment>
<dbReference type="InterPro" id="IPR018484">
    <property type="entry name" value="FGGY_N"/>
</dbReference>
<keyword evidence="6 12" id="KW-0418">Kinase</keyword>
<proteinExistence type="inferred from homology"/>
<dbReference type="Pfam" id="PF00370">
    <property type="entry name" value="FGGY_N"/>
    <property type="match status" value="1"/>
</dbReference>
<evidence type="ECO:0000256" key="11">
    <source>
        <dbReference type="ARBA" id="ARBA00071571"/>
    </source>
</evidence>
<keyword evidence="7" id="KW-0319">Glycerol metabolism</keyword>
<dbReference type="CDD" id="cd07792">
    <property type="entry name" value="ASKHA_NBD_FGGY_GK1-3-like"/>
    <property type="match status" value="1"/>
</dbReference>
<dbReference type="PROSITE" id="PS00933">
    <property type="entry name" value="FGGY_KINASES_1"/>
    <property type="match status" value="1"/>
</dbReference>
<evidence type="ECO:0000259" key="14">
    <source>
        <dbReference type="Pfam" id="PF00370"/>
    </source>
</evidence>
<dbReference type="GO" id="GO:0004370">
    <property type="term" value="F:glycerol kinase activity"/>
    <property type="evidence" value="ECO:0007669"/>
    <property type="project" value="UniProtKB-EC"/>
</dbReference>
<accession>A0A085NPN7</accession>
<dbReference type="NCBIfam" id="TIGR01311">
    <property type="entry name" value="glycerol_kin"/>
    <property type="match status" value="1"/>
</dbReference>
<dbReference type="InterPro" id="IPR018485">
    <property type="entry name" value="FGGY_C"/>
</dbReference>
<dbReference type="FunFam" id="3.30.420.40:FF:000108">
    <property type="entry name" value="Glycerol kinase, glycosomal"/>
    <property type="match status" value="1"/>
</dbReference>
<comment type="catalytic activity">
    <reaction evidence="10">
        <text>glycerol + ATP = sn-glycerol 3-phosphate + ADP + H(+)</text>
        <dbReference type="Rhea" id="RHEA:21644"/>
        <dbReference type="ChEBI" id="CHEBI:15378"/>
        <dbReference type="ChEBI" id="CHEBI:17754"/>
        <dbReference type="ChEBI" id="CHEBI:30616"/>
        <dbReference type="ChEBI" id="CHEBI:57597"/>
        <dbReference type="ChEBI" id="CHEBI:456216"/>
        <dbReference type="EC" id="2.7.1.30"/>
    </reaction>
</comment>
<evidence type="ECO:0000256" key="1">
    <source>
        <dbReference type="ARBA" id="ARBA00005190"/>
    </source>
</evidence>
<dbReference type="GO" id="GO:0019563">
    <property type="term" value="P:glycerol catabolic process"/>
    <property type="evidence" value="ECO:0007669"/>
    <property type="project" value="UniProtKB-UniPathway"/>
</dbReference>
<dbReference type="SUPFAM" id="SSF53067">
    <property type="entry name" value="Actin-like ATPase domain"/>
    <property type="match status" value="2"/>
</dbReference>
<evidence type="ECO:0000256" key="12">
    <source>
        <dbReference type="RuleBase" id="RU003733"/>
    </source>
</evidence>
<evidence type="ECO:0000256" key="6">
    <source>
        <dbReference type="ARBA" id="ARBA00022777"/>
    </source>
</evidence>
<gene>
    <name evidence="16" type="ORF">M514_07087</name>
</gene>
<dbReference type="EC" id="2.7.1.30" evidence="3"/>
<keyword evidence="13" id="KW-0812">Transmembrane</keyword>
<dbReference type="GO" id="GO:0005739">
    <property type="term" value="C:mitochondrion"/>
    <property type="evidence" value="ECO:0007669"/>
    <property type="project" value="TreeGrafter"/>
</dbReference>
<dbReference type="Gene3D" id="3.30.420.40">
    <property type="match status" value="2"/>
</dbReference>
<evidence type="ECO:0000256" key="8">
    <source>
        <dbReference type="ARBA" id="ARBA00022840"/>
    </source>
</evidence>
<evidence type="ECO:0000256" key="2">
    <source>
        <dbReference type="ARBA" id="ARBA00009156"/>
    </source>
</evidence>
<dbReference type="AlphaFoldDB" id="A0A085NPN7"/>
<evidence type="ECO:0000256" key="7">
    <source>
        <dbReference type="ARBA" id="ARBA00022798"/>
    </source>
</evidence>
<evidence type="ECO:0000256" key="3">
    <source>
        <dbReference type="ARBA" id="ARBA00012099"/>
    </source>
</evidence>